<reference evidence="1" key="1">
    <citation type="journal article" date="2020" name="New Phytol.">
        <title>Comparative genomics reveals dynamic genome evolution in host specialist ectomycorrhizal fungi.</title>
        <authorList>
            <person name="Lofgren L.A."/>
            <person name="Nguyen N.H."/>
            <person name="Vilgalys R."/>
            <person name="Ruytinx J."/>
            <person name="Liao H.L."/>
            <person name="Branco S."/>
            <person name="Kuo A."/>
            <person name="LaButti K."/>
            <person name="Lipzen A."/>
            <person name="Andreopoulos W."/>
            <person name="Pangilinan J."/>
            <person name="Riley R."/>
            <person name="Hundley H."/>
            <person name="Na H."/>
            <person name="Barry K."/>
            <person name="Grigoriev I.V."/>
            <person name="Stajich J.E."/>
            <person name="Kennedy P.G."/>
        </authorList>
    </citation>
    <scope>NUCLEOTIDE SEQUENCE</scope>
    <source>
        <strain evidence="1">FC203</strain>
    </source>
</reference>
<gene>
    <name evidence="1" type="ORF">F5891DRAFT_1180680</name>
</gene>
<accession>A0AAD4EK84</accession>
<name>A0AAD4EK84_9AGAM</name>
<proteinExistence type="predicted"/>
<evidence type="ECO:0000313" key="2">
    <source>
        <dbReference type="Proteomes" id="UP001195769"/>
    </source>
</evidence>
<organism evidence="1 2">
    <name type="scientific">Suillus fuscotomentosus</name>
    <dbReference type="NCBI Taxonomy" id="1912939"/>
    <lineage>
        <taxon>Eukaryota</taxon>
        <taxon>Fungi</taxon>
        <taxon>Dikarya</taxon>
        <taxon>Basidiomycota</taxon>
        <taxon>Agaricomycotina</taxon>
        <taxon>Agaricomycetes</taxon>
        <taxon>Agaricomycetidae</taxon>
        <taxon>Boletales</taxon>
        <taxon>Suillineae</taxon>
        <taxon>Suillaceae</taxon>
        <taxon>Suillus</taxon>
    </lineage>
</organism>
<evidence type="ECO:0000313" key="1">
    <source>
        <dbReference type="EMBL" id="KAG1907655.1"/>
    </source>
</evidence>
<dbReference type="EMBL" id="JABBWK010000002">
    <property type="protein sequence ID" value="KAG1907655.1"/>
    <property type="molecule type" value="Genomic_DNA"/>
</dbReference>
<sequence>MLQEDIAYLLSGIFGVCLRVDYGEKKQITLGWLLQEIVAWSGDITALDWVGKSSEFNNCLPADITLYGAPPCILPSLSEEDSQSSISSLWGIVPPQSALKLYQTHDYQSIPHFAYRQLHLPCIVFLVTEARWRPEHDWDTYHMYEFKSDRLRNVQITTEDKFILFSPARPLPVWQMILLVRPWSRHLLELHDPADNAQSVDNWLVPKSPSHNLLPEQTEPIYADSLSQAFISKLEGSCTQLYKLVEIHRTHKEVPPLQACTACEACGFRSTNAKRNVTKVGYSHIT</sequence>
<dbReference type="Proteomes" id="UP001195769">
    <property type="component" value="Unassembled WGS sequence"/>
</dbReference>
<dbReference type="GeneID" id="64660267"/>
<dbReference type="AlphaFoldDB" id="A0AAD4EK84"/>
<comment type="caution">
    <text evidence="1">The sequence shown here is derived from an EMBL/GenBank/DDBJ whole genome shotgun (WGS) entry which is preliminary data.</text>
</comment>
<keyword evidence="2" id="KW-1185">Reference proteome</keyword>
<protein>
    <submittedName>
        <fullName evidence="1">Uncharacterized protein</fullName>
    </submittedName>
</protein>
<dbReference type="RefSeq" id="XP_041233230.1">
    <property type="nucleotide sequence ID" value="XM_041365969.1"/>
</dbReference>